<comment type="similarity">
    <text evidence="2 5">Belongs to the AB hydrolase superfamily. Lipase family.</text>
</comment>
<dbReference type="InterPro" id="IPR033906">
    <property type="entry name" value="Lipase_N"/>
</dbReference>
<dbReference type="ESTHER" id="9plat-a0a1i8g0z8.1">
    <property type="family name" value="Pancreatic_lipase"/>
</dbReference>
<proteinExistence type="inferred from homology"/>
<dbReference type="SUPFAM" id="SSF53474">
    <property type="entry name" value="alpha/beta-Hydrolases"/>
    <property type="match status" value="2"/>
</dbReference>
<dbReference type="PANTHER" id="PTHR11610">
    <property type="entry name" value="LIPASE"/>
    <property type="match status" value="1"/>
</dbReference>
<evidence type="ECO:0000256" key="1">
    <source>
        <dbReference type="ARBA" id="ARBA00004613"/>
    </source>
</evidence>
<dbReference type="InterPro" id="IPR002331">
    <property type="entry name" value="Lipase_panc"/>
</dbReference>
<dbReference type="FunFam" id="3.40.50.1820:FF:000033">
    <property type="entry name" value="Pancreatic triacylglycerol lipase"/>
    <property type="match status" value="1"/>
</dbReference>
<dbReference type="Proteomes" id="UP000095280">
    <property type="component" value="Unplaced"/>
</dbReference>
<evidence type="ECO:0000313" key="9">
    <source>
        <dbReference type="WBParaSite" id="maker-uti_cns_0014115-snap-gene-0.2-mRNA-1"/>
    </source>
</evidence>
<dbReference type="Gene3D" id="2.60.60.20">
    <property type="entry name" value="PLAT/LH2 domain"/>
    <property type="match status" value="1"/>
</dbReference>
<feature type="region of interest" description="Disordered" evidence="6">
    <location>
        <begin position="279"/>
        <end position="316"/>
    </location>
</feature>
<comment type="subcellular location">
    <subcellularLocation>
        <location evidence="1">Secreted</location>
    </subcellularLocation>
</comment>
<dbReference type="InterPro" id="IPR000734">
    <property type="entry name" value="TAG_lipase"/>
</dbReference>
<keyword evidence="4" id="KW-1015">Disulfide bond</keyword>
<dbReference type="GO" id="GO:0004806">
    <property type="term" value="F:triacylglycerol lipase activity"/>
    <property type="evidence" value="ECO:0007669"/>
    <property type="project" value="InterPro"/>
</dbReference>
<keyword evidence="8" id="KW-1185">Reference proteome</keyword>
<dbReference type="InterPro" id="IPR029058">
    <property type="entry name" value="AB_hydrolase_fold"/>
</dbReference>
<evidence type="ECO:0000256" key="6">
    <source>
        <dbReference type="SAM" id="MobiDB-lite"/>
    </source>
</evidence>
<feature type="region of interest" description="Disordered" evidence="6">
    <location>
        <begin position="429"/>
        <end position="477"/>
    </location>
</feature>
<reference evidence="9" key="1">
    <citation type="submission" date="2016-11" db="UniProtKB">
        <authorList>
            <consortium name="WormBaseParasite"/>
        </authorList>
    </citation>
    <scope>IDENTIFICATION</scope>
</reference>
<feature type="compositionally biased region" description="Basic and acidic residues" evidence="6">
    <location>
        <begin position="18"/>
        <end position="35"/>
    </location>
</feature>
<dbReference type="PRINTS" id="PR00823">
    <property type="entry name" value="PANCLIPASE"/>
</dbReference>
<dbReference type="Pfam" id="PF00151">
    <property type="entry name" value="Lipase"/>
    <property type="match status" value="2"/>
</dbReference>
<dbReference type="CDD" id="cd00707">
    <property type="entry name" value="Pancreat_lipase_like"/>
    <property type="match status" value="2"/>
</dbReference>
<feature type="compositionally biased region" description="Basic and acidic residues" evidence="6">
    <location>
        <begin position="429"/>
        <end position="439"/>
    </location>
</feature>
<protein>
    <submittedName>
        <fullName evidence="9">Lipase domain-containing protein</fullName>
    </submittedName>
</protein>
<evidence type="ECO:0000256" key="5">
    <source>
        <dbReference type="RuleBase" id="RU004262"/>
    </source>
</evidence>
<dbReference type="GO" id="GO:0005615">
    <property type="term" value="C:extracellular space"/>
    <property type="evidence" value="ECO:0007669"/>
    <property type="project" value="TreeGrafter"/>
</dbReference>
<evidence type="ECO:0000313" key="8">
    <source>
        <dbReference type="Proteomes" id="UP000095280"/>
    </source>
</evidence>
<sequence length="1629" mass="180325">TAALTAIQTSVVLAAPVMREDAKDDHDAAGDEEHQQNITMASLSRENLRELPWTEDKFEAWIERFEAVCRRSGVKDEKEEGFSPKTDFFISLMGETAYDKLRNLVAPAKPENKTFKELKDEIEKHVVPQKKLVVAERYKFNLLKQDEYESAADFENRLRAQADRCQFGDFLQEALRDRFVAGLRSESVVKELLIKDPLTLELAVETATAQEQDKTYQYVVPQMFEFRPKMKDKKTDQIHSPVWVQDPFNKEWREGVLQEAVGEQLRRVQDHRGRDLVVHRNHVRDRAEAETHKPIEDDEEPSSIQPSESRYPGAPCVRKQRGGVAAHFAKPWRPRAASAAVSRREFRWCRCPQRGPPPEGPGADELAKILGPENVGEVRVWAEVGEPDLSKGGAFTDEVLRILDTGEAEWAFLTADFSLEVAMPGKTAMTREGHGHRPDVPAVESKQGPAQGGGGTRDSRTGLPAVGSRGRADGENFVLEDGGAGAGVLGEGRHSSPSRHDAVAVARGGVDLGPVSEAVDFMGFPVVPCFMTWWNAGFEFERRAERGRNSVREGQQASRCFQVSQAEVAVRPEVPLSEGELLLDLDTRVKQTAGGFHCLPSNKEVEGGGMSKKEFMPAKGVEGAALMIARQARPCTLFRTSRTPFTSRALFQMKPAKEMAGLTMAVGGGGEAPGSAESSADLRESRESFAGFGLDVRGPTQPVVEEDRAEDSTLRSAFLDFHGARNRWRKSTRIQHIVVLGRKKNFLYRIARRDLPPLIIAMRVLALICVLALCNQWAVGMDLRRQTRFIPMKVCYDGLGCFSTGGNFYDLWRRPIQLLPQSPDRIRPIFALYTRRNIVAGQRIVYNNKASVTGSNFNPRQPTKFIIHGFLDPGDVAWMVDMRKALLLHGDYNVIQVDWSNGNQLPYTQATANTRVVGALIAQLIMWLETQFGANREQFHLLGHSLGSHIAGYAGERLTGSRRLGRITGMDPAGPYFENTHPEVRLDPTDARFVDAIHTDGDSLLSSISLKGGFGMMQAVVTWISTLTVPDCTQNPITNIIIDGIIEGTKWTIACDHLRVLPMVTSTIEHQQGNYKAFPCSSCGSVGCAQMGIKANEWNPNGRTNVKMFLDTAGKAPFESTGFVPQKVCYDGLGCFSTGGNFYDLWNRPIQLLPQSPDHLRPTYALFTLRNPMLPQILRYGDKAIIEKSNFNPKLPTKMVIHGFVDDINVPWVGEMKKALLLHGDHNVVLVDWSKGNQLPYTQATANTRVVGALIAQLIMWLETQFGANREQFHLLGHSLGSHIAGYAGERLTGSRRLGRITGMDPAGPYFENTHPEVRLDPTDARFVDAIHTDGDSLLNSIKLQGGMGLMQPVGHVDFYPNGGKKQPDCSQNPITGIIINGIVEGTKWVVACYHMRVLQLVSTTLIHAQGDYKAFPCDSYENFKAGKCAGCGITGCAQMGIRAAEWNPSGLTNVKMFLDTAGHEPYEMHHYFAKIIISGVSNAKQQYGDLFLTLEGADGQSSSQLTVVEKSYMEPGELISIVLTGTDPVFDLKRLTVSWKHRWNLAILKQKLHVNRVEIVEGFKEKRSLFCAGDVAIESGKSLSLVASPNACDSDCCIASRWPSVPASTSDASDALLFDINELFLLSL</sequence>
<dbReference type="GO" id="GO:0016042">
    <property type="term" value="P:lipid catabolic process"/>
    <property type="evidence" value="ECO:0007669"/>
    <property type="project" value="TreeGrafter"/>
</dbReference>
<dbReference type="WBParaSite" id="maker-uti_cns_0014115-snap-gene-0.2-mRNA-1">
    <property type="protein sequence ID" value="maker-uti_cns_0014115-snap-gene-0.2-mRNA-1"/>
    <property type="gene ID" value="maker-uti_cns_0014115-snap-gene-0.2"/>
</dbReference>
<name>A0A1I8INP4_9PLAT</name>
<dbReference type="Gene3D" id="3.40.50.1820">
    <property type="entry name" value="alpha/beta hydrolase"/>
    <property type="match status" value="2"/>
</dbReference>
<feature type="domain" description="Lipase" evidence="7">
    <location>
        <begin position="793"/>
        <end position="1118"/>
    </location>
</feature>
<accession>A0A1I8INP4</accession>
<feature type="region of interest" description="Disordered" evidence="6">
    <location>
        <begin position="18"/>
        <end position="43"/>
    </location>
</feature>
<evidence type="ECO:0000256" key="4">
    <source>
        <dbReference type="ARBA" id="ARBA00023157"/>
    </source>
</evidence>
<dbReference type="InterPro" id="IPR013818">
    <property type="entry name" value="Lipase"/>
</dbReference>
<organism evidence="8 9">
    <name type="scientific">Macrostomum lignano</name>
    <dbReference type="NCBI Taxonomy" id="282301"/>
    <lineage>
        <taxon>Eukaryota</taxon>
        <taxon>Metazoa</taxon>
        <taxon>Spiralia</taxon>
        <taxon>Lophotrochozoa</taxon>
        <taxon>Platyhelminthes</taxon>
        <taxon>Rhabditophora</taxon>
        <taxon>Macrostomorpha</taxon>
        <taxon>Macrostomida</taxon>
        <taxon>Macrostomidae</taxon>
        <taxon>Macrostomum</taxon>
    </lineage>
</organism>
<keyword evidence="3" id="KW-0964">Secreted</keyword>
<dbReference type="InterPro" id="IPR036392">
    <property type="entry name" value="PLAT/LH2_dom_sf"/>
</dbReference>
<dbReference type="PRINTS" id="PR00821">
    <property type="entry name" value="TAGLIPASE"/>
</dbReference>
<dbReference type="SUPFAM" id="SSF49723">
    <property type="entry name" value="Lipase/lipooxygenase domain (PLAT/LH2 domain)"/>
    <property type="match status" value="1"/>
</dbReference>
<evidence type="ECO:0000256" key="3">
    <source>
        <dbReference type="ARBA" id="ARBA00022525"/>
    </source>
</evidence>
<evidence type="ECO:0000259" key="7">
    <source>
        <dbReference type="Pfam" id="PF00151"/>
    </source>
</evidence>
<feature type="domain" description="Lipase" evidence="7">
    <location>
        <begin position="1126"/>
        <end position="1467"/>
    </location>
</feature>
<evidence type="ECO:0000256" key="2">
    <source>
        <dbReference type="ARBA" id="ARBA00010701"/>
    </source>
</evidence>
<dbReference type="FunFam" id="3.40.50.1820:FF:000714">
    <property type="entry name" value="Triacylglycerol lipase, putative"/>
    <property type="match status" value="1"/>
</dbReference>
<dbReference type="PANTHER" id="PTHR11610:SF173">
    <property type="entry name" value="LIPASE DOMAIN-CONTAINING PROTEIN-RELATED"/>
    <property type="match status" value="1"/>
</dbReference>
<feature type="compositionally biased region" description="Basic and acidic residues" evidence="6">
    <location>
        <begin position="279"/>
        <end position="295"/>
    </location>
</feature>